<dbReference type="GO" id="GO:0004519">
    <property type="term" value="F:endonuclease activity"/>
    <property type="evidence" value="ECO:0007669"/>
    <property type="project" value="UniProtKB-KW"/>
</dbReference>
<organism evidence="3 4">
    <name type="scientific">Campylobacter cuniculorum DSM 23162 = LMG 24588</name>
    <dbReference type="NCBI Taxonomy" id="1121267"/>
    <lineage>
        <taxon>Bacteria</taxon>
        <taxon>Pseudomonadati</taxon>
        <taxon>Campylobacterota</taxon>
        <taxon>Epsilonproteobacteria</taxon>
        <taxon>Campylobacterales</taxon>
        <taxon>Campylobacteraceae</taxon>
        <taxon>Campylobacter</taxon>
    </lineage>
</organism>
<dbReference type="InterPro" id="IPR007759">
    <property type="entry name" value="Asxl_HARE-HTH"/>
</dbReference>
<dbReference type="EMBL" id="CP020867">
    <property type="protein sequence ID" value="ARJ55835.1"/>
    <property type="molecule type" value="Genomic_DNA"/>
</dbReference>
<dbReference type="eggNOG" id="COG2958">
    <property type="taxonomic scope" value="Bacteria"/>
</dbReference>
<proteinExistence type="predicted"/>
<evidence type="ECO:0000256" key="1">
    <source>
        <dbReference type="ARBA" id="ARBA00023163"/>
    </source>
</evidence>
<dbReference type="PROSITE" id="PS51913">
    <property type="entry name" value="HTH_HARE"/>
    <property type="match status" value="1"/>
</dbReference>
<reference evidence="3 4" key="1">
    <citation type="submission" date="2017-04" db="EMBL/GenBank/DDBJ databases">
        <title>Complete genome sequence of the Campylobacter cuniculorum type strain LMG24588.</title>
        <authorList>
            <person name="Miller W.G."/>
            <person name="Yee E."/>
            <person name="Revez J."/>
            <person name="Bono J.L."/>
            <person name="Rossi M."/>
        </authorList>
    </citation>
    <scope>NUCLEOTIDE SEQUENCE [LARGE SCALE GENOMIC DNA]</scope>
    <source>
        <strain evidence="3 4">LMG 24588</strain>
    </source>
</reference>
<evidence type="ECO:0000313" key="4">
    <source>
        <dbReference type="Proteomes" id="UP000192902"/>
    </source>
</evidence>
<sequence>MTFLKCAEEILQDAEYPLSYKEIWKFAEERGLAKKLVSSGKTPIRSLAARLYVNIRDKADSIFMFASKKPTTFWLKARERELANLETKINENNEAEELGVKELNEGKKRFNERDLHPLFVKFLKDSKDNKFNAYAKTIYHEKSTKNQKGVDKWNFPDIVAVHFPFDDYTEDALDLAKNINQSKPKIYSFELKIALSWGNLKESYFQAVSNSSWANEGYLVVFEEIDNEILDEIKRLNQSFGIGLIQLGLEDIECILNAKERELDFETIEMLIEKNKRF</sequence>
<dbReference type="Proteomes" id="UP000192902">
    <property type="component" value="Chromosome"/>
</dbReference>
<evidence type="ECO:0000259" key="2">
    <source>
        <dbReference type="PROSITE" id="PS51913"/>
    </source>
</evidence>
<keyword evidence="3" id="KW-0255">Endonuclease</keyword>
<dbReference type="GO" id="GO:0006355">
    <property type="term" value="P:regulation of DNA-templated transcription"/>
    <property type="evidence" value="ECO:0007669"/>
    <property type="project" value="InterPro"/>
</dbReference>
<dbReference type="Pfam" id="PF05066">
    <property type="entry name" value="HARE-HTH"/>
    <property type="match status" value="1"/>
</dbReference>
<keyword evidence="3" id="KW-0378">Hydrolase</keyword>
<dbReference type="KEGG" id="ccun:CCUN_0178"/>
<gene>
    <name evidence="3" type="ORF">CCUN_0178</name>
</gene>
<keyword evidence="3" id="KW-0540">Nuclease</keyword>
<dbReference type="AlphaFoldDB" id="A0A1W6BUS3"/>
<accession>A0A1W6BUS3</accession>
<keyword evidence="1" id="KW-0804">Transcription</keyword>
<dbReference type="STRING" id="1121267.CCUN_0178"/>
<protein>
    <submittedName>
        <fullName evidence="3">Putative restriction endonuclease-replacing protein HrgA</fullName>
    </submittedName>
</protein>
<evidence type="ECO:0000313" key="3">
    <source>
        <dbReference type="EMBL" id="ARJ55835.1"/>
    </source>
</evidence>
<feature type="domain" description="HTH HARE-type" evidence="2">
    <location>
        <begin position="1"/>
        <end position="78"/>
    </location>
</feature>
<name>A0A1W6BUS3_9BACT</name>